<evidence type="ECO:0000313" key="1">
    <source>
        <dbReference type="EMBL" id="KAI3740602.1"/>
    </source>
</evidence>
<proteinExistence type="predicted"/>
<reference evidence="2" key="1">
    <citation type="journal article" date="2022" name="Mol. Ecol. Resour.">
        <title>The genomes of chicory, endive, great burdock and yacon provide insights into Asteraceae palaeo-polyploidization history and plant inulin production.</title>
        <authorList>
            <person name="Fan W."/>
            <person name="Wang S."/>
            <person name="Wang H."/>
            <person name="Wang A."/>
            <person name="Jiang F."/>
            <person name="Liu H."/>
            <person name="Zhao H."/>
            <person name="Xu D."/>
            <person name="Zhang Y."/>
        </authorList>
    </citation>
    <scope>NUCLEOTIDE SEQUENCE [LARGE SCALE GENOMIC DNA]</scope>
    <source>
        <strain evidence="2">cv. Punajuju</strain>
    </source>
</reference>
<gene>
    <name evidence="1" type="ORF">L2E82_31070</name>
</gene>
<reference evidence="1 2" key="2">
    <citation type="journal article" date="2022" name="Mol. Ecol. Resour.">
        <title>The genomes of chicory, endive, great burdock and yacon provide insights into Asteraceae paleo-polyploidization history and plant inulin production.</title>
        <authorList>
            <person name="Fan W."/>
            <person name="Wang S."/>
            <person name="Wang H."/>
            <person name="Wang A."/>
            <person name="Jiang F."/>
            <person name="Liu H."/>
            <person name="Zhao H."/>
            <person name="Xu D."/>
            <person name="Zhang Y."/>
        </authorList>
    </citation>
    <scope>NUCLEOTIDE SEQUENCE [LARGE SCALE GENOMIC DNA]</scope>
    <source>
        <strain evidence="2">cv. Punajuju</strain>
        <tissue evidence="1">Leaves</tissue>
    </source>
</reference>
<comment type="caution">
    <text evidence="1">The sequence shown here is derived from an EMBL/GenBank/DDBJ whole genome shotgun (WGS) entry which is preliminary data.</text>
</comment>
<protein>
    <submittedName>
        <fullName evidence="1">Uncharacterized protein</fullName>
    </submittedName>
</protein>
<name>A0ACB9D1X5_CICIN</name>
<keyword evidence="2" id="KW-1185">Reference proteome</keyword>
<accession>A0ACB9D1X5</accession>
<dbReference type="EMBL" id="CM042013">
    <property type="protein sequence ID" value="KAI3740602.1"/>
    <property type="molecule type" value="Genomic_DNA"/>
</dbReference>
<sequence>MLEEIPELYLWILGVFLDPHYSEARIITTKIAQLVLALDDTYDAYGTIEELRLITDTINRWEFSPMEQLPEYNKPFYKVLLNEYARLKKRLSKQGRENRVNASQRAFQELAICFLKEAEWRNSGYMPSFQEYMNNGLVTLTYSVISVSCLVGMPEIVSEEALDWYESNPKILEASALLLRLNNDVMSFEFEGERAHQITSVHTYMKSFGVSEEVAVEELKKMIENAWKDINEGCLKPTKVSIELFAPIVNLARVVDLVYRYKDGFTFPGKMVKEYITLLFIASIPM</sequence>
<evidence type="ECO:0000313" key="2">
    <source>
        <dbReference type="Proteomes" id="UP001055811"/>
    </source>
</evidence>
<dbReference type="Proteomes" id="UP001055811">
    <property type="component" value="Linkage Group LG05"/>
</dbReference>
<organism evidence="1 2">
    <name type="scientific">Cichorium intybus</name>
    <name type="common">Chicory</name>
    <dbReference type="NCBI Taxonomy" id="13427"/>
    <lineage>
        <taxon>Eukaryota</taxon>
        <taxon>Viridiplantae</taxon>
        <taxon>Streptophyta</taxon>
        <taxon>Embryophyta</taxon>
        <taxon>Tracheophyta</taxon>
        <taxon>Spermatophyta</taxon>
        <taxon>Magnoliopsida</taxon>
        <taxon>eudicotyledons</taxon>
        <taxon>Gunneridae</taxon>
        <taxon>Pentapetalae</taxon>
        <taxon>asterids</taxon>
        <taxon>campanulids</taxon>
        <taxon>Asterales</taxon>
        <taxon>Asteraceae</taxon>
        <taxon>Cichorioideae</taxon>
        <taxon>Cichorieae</taxon>
        <taxon>Cichoriinae</taxon>
        <taxon>Cichorium</taxon>
    </lineage>
</organism>